<dbReference type="InterPro" id="IPR000515">
    <property type="entry name" value="MetI-like"/>
</dbReference>
<evidence type="ECO:0000256" key="6">
    <source>
        <dbReference type="ARBA" id="ARBA00023136"/>
    </source>
</evidence>
<evidence type="ECO:0000256" key="1">
    <source>
        <dbReference type="ARBA" id="ARBA00004651"/>
    </source>
</evidence>
<dbReference type="EMBL" id="CP130319">
    <property type="protein sequence ID" value="WNR42837.1"/>
    <property type="molecule type" value="Genomic_DNA"/>
</dbReference>
<reference evidence="9" key="1">
    <citation type="submission" date="2022-02" db="EMBL/GenBank/DDBJ databases">
        <title>Paenibacillus sp. MBLB1832 Whole Genome Shotgun Sequencing.</title>
        <authorList>
            <person name="Hwang C.Y."/>
            <person name="Cho E.-S."/>
            <person name="Seo M.-J."/>
        </authorList>
    </citation>
    <scope>NUCLEOTIDE SEQUENCE</scope>
    <source>
        <strain evidence="9">MBLB1832</strain>
    </source>
</reference>
<evidence type="ECO:0000256" key="3">
    <source>
        <dbReference type="ARBA" id="ARBA00022475"/>
    </source>
</evidence>
<evidence type="ECO:0000313" key="9">
    <source>
        <dbReference type="EMBL" id="WNR42837.1"/>
    </source>
</evidence>
<evidence type="ECO:0000259" key="8">
    <source>
        <dbReference type="PROSITE" id="PS50928"/>
    </source>
</evidence>
<feature type="transmembrane region" description="Helical" evidence="7">
    <location>
        <begin position="175"/>
        <end position="198"/>
    </location>
</feature>
<feature type="transmembrane region" description="Helical" evidence="7">
    <location>
        <begin position="284"/>
        <end position="303"/>
    </location>
</feature>
<keyword evidence="2 7" id="KW-0813">Transport</keyword>
<keyword evidence="6 7" id="KW-0472">Membrane</keyword>
<dbReference type="InterPro" id="IPR051393">
    <property type="entry name" value="ABC_transporter_permease"/>
</dbReference>
<keyword evidence="3" id="KW-1003">Cell membrane</keyword>
<dbReference type="KEGG" id="proo:MJB10_17140"/>
<organism evidence="9 10">
    <name type="scientific">Paenibacillus roseopurpureus</name>
    <dbReference type="NCBI Taxonomy" id="2918901"/>
    <lineage>
        <taxon>Bacteria</taxon>
        <taxon>Bacillati</taxon>
        <taxon>Bacillota</taxon>
        <taxon>Bacilli</taxon>
        <taxon>Bacillales</taxon>
        <taxon>Paenibacillaceae</taxon>
        <taxon>Paenibacillus</taxon>
    </lineage>
</organism>
<proteinExistence type="inferred from homology"/>
<dbReference type="AlphaFoldDB" id="A0AA96LKM3"/>
<dbReference type="InterPro" id="IPR035906">
    <property type="entry name" value="MetI-like_sf"/>
</dbReference>
<comment type="similarity">
    <text evidence="7">Belongs to the binding-protein-dependent transport system permease family.</text>
</comment>
<dbReference type="PANTHER" id="PTHR30193">
    <property type="entry name" value="ABC TRANSPORTER PERMEASE PROTEIN"/>
    <property type="match status" value="1"/>
</dbReference>
<feature type="transmembrane region" description="Helical" evidence="7">
    <location>
        <begin position="93"/>
        <end position="114"/>
    </location>
</feature>
<dbReference type="SUPFAM" id="SSF160964">
    <property type="entry name" value="MalF N-terminal region-like"/>
    <property type="match status" value="1"/>
</dbReference>
<feature type="transmembrane region" description="Helical" evidence="7">
    <location>
        <begin position="21"/>
        <end position="49"/>
    </location>
</feature>
<name>A0AA96LKM3_9BACL</name>
<gene>
    <name evidence="9" type="ORF">MJB10_17140</name>
</gene>
<feature type="transmembrane region" description="Helical" evidence="7">
    <location>
        <begin position="126"/>
        <end position="147"/>
    </location>
</feature>
<feature type="transmembrane region" description="Helical" evidence="7">
    <location>
        <begin position="219"/>
        <end position="241"/>
    </location>
</feature>
<evidence type="ECO:0000313" key="10">
    <source>
        <dbReference type="Proteomes" id="UP001304650"/>
    </source>
</evidence>
<dbReference type="Pfam" id="PF00528">
    <property type="entry name" value="BPD_transp_1"/>
    <property type="match status" value="1"/>
</dbReference>
<feature type="domain" description="ABC transmembrane type-1" evidence="8">
    <location>
        <begin position="89"/>
        <end position="300"/>
    </location>
</feature>
<keyword evidence="10" id="KW-1185">Reference proteome</keyword>
<evidence type="ECO:0000256" key="7">
    <source>
        <dbReference type="RuleBase" id="RU363032"/>
    </source>
</evidence>
<dbReference type="PANTHER" id="PTHR30193:SF1">
    <property type="entry name" value="ABC TRANSPORTER PERMEASE PROTEIN YESP-RELATED"/>
    <property type="match status" value="1"/>
</dbReference>
<evidence type="ECO:0000256" key="5">
    <source>
        <dbReference type="ARBA" id="ARBA00022989"/>
    </source>
</evidence>
<dbReference type="SUPFAM" id="SSF161098">
    <property type="entry name" value="MetI-like"/>
    <property type="match status" value="1"/>
</dbReference>
<keyword evidence="5 7" id="KW-1133">Transmembrane helix</keyword>
<protein>
    <submittedName>
        <fullName evidence="9">Sugar ABC transporter permease</fullName>
    </submittedName>
</protein>
<accession>A0AA96LKM3</accession>
<keyword evidence="4 7" id="KW-0812">Transmembrane</keyword>
<dbReference type="Gene3D" id="1.10.3720.10">
    <property type="entry name" value="MetI-like"/>
    <property type="match status" value="1"/>
</dbReference>
<dbReference type="RefSeq" id="WP_314796615.1">
    <property type="nucleotide sequence ID" value="NZ_CP130319.1"/>
</dbReference>
<evidence type="ECO:0000256" key="2">
    <source>
        <dbReference type="ARBA" id="ARBA00022448"/>
    </source>
</evidence>
<dbReference type="CDD" id="cd06261">
    <property type="entry name" value="TM_PBP2"/>
    <property type="match status" value="1"/>
</dbReference>
<dbReference type="Proteomes" id="UP001304650">
    <property type="component" value="Chromosome"/>
</dbReference>
<sequence>MQTQSVQKNNVHKKSRSSLSVYLGQWNAPVVGYVFIAPWLIGFLVLQLWPIIQSFYLSFTEYSLLDAPHWIGSANYENIAKDRLFFNSLKVTFTYVLASVPLKLAAALFIAILLNRSIRGISVYRTLIYLPSLIGGSMAVAVLWRNIFGTDGFINNLVVLFGFTPHNWIGMPETALSTLIILSAWQFGSSMIIFLAGLKQIPSELYEASSVDGAGPVRKFISVTLPMLSPVILFNLIMGIINSFQMFTQAFIVTEGKPYNSTEVYALFLYKKAFGSLEMGYASALAWILLIIIGIMTLLNFIASKYWVFYESESGASK</sequence>
<dbReference type="GO" id="GO:0005886">
    <property type="term" value="C:plasma membrane"/>
    <property type="evidence" value="ECO:0007669"/>
    <property type="project" value="UniProtKB-SubCell"/>
</dbReference>
<dbReference type="PROSITE" id="PS50928">
    <property type="entry name" value="ABC_TM1"/>
    <property type="match status" value="1"/>
</dbReference>
<evidence type="ECO:0000256" key="4">
    <source>
        <dbReference type="ARBA" id="ARBA00022692"/>
    </source>
</evidence>
<comment type="subcellular location">
    <subcellularLocation>
        <location evidence="1 7">Cell membrane</location>
        <topology evidence="1 7">Multi-pass membrane protein</topology>
    </subcellularLocation>
</comment>
<dbReference type="GO" id="GO:0055085">
    <property type="term" value="P:transmembrane transport"/>
    <property type="evidence" value="ECO:0007669"/>
    <property type="project" value="InterPro"/>
</dbReference>